<organism evidence="14 16">
    <name type="scientific">Aspergillus hiratsukae</name>
    <dbReference type="NCBI Taxonomy" id="1194566"/>
    <lineage>
        <taxon>Eukaryota</taxon>
        <taxon>Fungi</taxon>
        <taxon>Dikarya</taxon>
        <taxon>Ascomycota</taxon>
        <taxon>Pezizomycotina</taxon>
        <taxon>Eurotiomycetes</taxon>
        <taxon>Eurotiomycetidae</taxon>
        <taxon>Eurotiales</taxon>
        <taxon>Aspergillaceae</taxon>
        <taxon>Aspergillus</taxon>
        <taxon>Aspergillus subgen. Fumigati</taxon>
    </lineage>
</organism>
<dbReference type="SMART" id="SM00822">
    <property type="entry name" value="PKS_KR"/>
    <property type="match status" value="1"/>
</dbReference>
<dbReference type="InterPro" id="IPR018201">
    <property type="entry name" value="Ketoacyl_synth_AS"/>
</dbReference>
<dbReference type="SMART" id="SM00829">
    <property type="entry name" value="PKS_ER"/>
    <property type="match status" value="1"/>
</dbReference>
<dbReference type="InterPro" id="IPR013968">
    <property type="entry name" value="PKS_KR"/>
</dbReference>
<feature type="active site" description="Proton acceptor; for dehydratase activity" evidence="8">
    <location>
        <position position="1026"/>
    </location>
</feature>
<reference evidence="14" key="1">
    <citation type="submission" date="2020-06" db="EMBL/GenBank/DDBJ databases">
        <title>Draft genome sequences of strains closely related to Aspergillus parafelis and Aspergillus hiratsukae.</title>
        <authorList>
            <person name="Dos Santos R.A.C."/>
            <person name="Rivero-Menendez O."/>
            <person name="Steenwyk J.L."/>
            <person name="Mead M.E."/>
            <person name="Goldman G.H."/>
            <person name="Alastruey-Izquierdo A."/>
            <person name="Rokas A."/>
        </authorList>
    </citation>
    <scope>NUCLEOTIDE SEQUENCE</scope>
    <source>
        <strain evidence="13">CNM-CM5793</strain>
        <strain evidence="14">CNM-CM6106</strain>
    </source>
</reference>
<evidence type="ECO:0000313" key="15">
    <source>
        <dbReference type="Proteomes" id="UP000630445"/>
    </source>
</evidence>
<dbReference type="InterPro" id="IPR032821">
    <property type="entry name" value="PKS_assoc"/>
</dbReference>
<dbReference type="SMART" id="SM00827">
    <property type="entry name" value="PKS_AT"/>
    <property type="match status" value="1"/>
</dbReference>
<evidence type="ECO:0000313" key="16">
    <source>
        <dbReference type="Proteomes" id="UP000662466"/>
    </source>
</evidence>
<proteinExistence type="predicted"/>
<dbReference type="InterPro" id="IPR014030">
    <property type="entry name" value="Ketoacyl_synth_N"/>
</dbReference>
<dbReference type="PROSITE" id="PS52019">
    <property type="entry name" value="PKS_MFAS_DH"/>
    <property type="match status" value="1"/>
</dbReference>
<dbReference type="Pfam" id="PF23297">
    <property type="entry name" value="ACP_SdgA_C"/>
    <property type="match status" value="1"/>
</dbReference>
<dbReference type="InterPro" id="IPR014031">
    <property type="entry name" value="Ketoacyl_synth_C"/>
</dbReference>
<feature type="compositionally biased region" description="Polar residues" evidence="9">
    <location>
        <begin position="7"/>
        <end position="18"/>
    </location>
</feature>
<evidence type="ECO:0000256" key="6">
    <source>
        <dbReference type="ARBA" id="ARBA00023268"/>
    </source>
</evidence>
<dbReference type="InterPro" id="IPR016039">
    <property type="entry name" value="Thiolase-like"/>
</dbReference>
<feature type="region of interest" description="C-terminal hotdog fold" evidence="8">
    <location>
        <begin position="1147"/>
        <end position="1302"/>
    </location>
</feature>
<dbReference type="Pfam" id="PF21089">
    <property type="entry name" value="PKS_DH_N"/>
    <property type="match status" value="1"/>
</dbReference>
<dbReference type="Pfam" id="PF16197">
    <property type="entry name" value="KAsynt_C_assoc"/>
    <property type="match status" value="1"/>
</dbReference>
<dbReference type="SUPFAM" id="SSF47336">
    <property type="entry name" value="ACP-like"/>
    <property type="match status" value="1"/>
</dbReference>
<dbReference type="InterPro" id="IPR042104">
    <property type="entry name" value="PKS_dehydratase_sf"/>
</dbReference>
<feature type="region of interest" description="N-terminal hotdog fold" evidence="8">
    <location>
        <begin position="994"/>
        <end position="1133"/>
    </location>
</feature>
<dbReference type="PROSITE" id="PS50075">
    <property type="entry name" value="CARRIER"/>
    <property type="match status" value="1"/>
</dbReference>
<dbReference type="InterPro" id="IPR020807">
    <property type="entry name" value="PKS_DH"/>
</dbReference>
<name>A0A8H6Q7T6_9EURO</name>
<dbReference type="InterPro" id="IPR011032">
    <property type="entry name" value="GroES-like_sf"/>
</dbReference>
<dbReference type="InterPro" id="IPR049552">
    <property type="entry name" value="PKS_DH_N"/>
</dbReference>
<dbReference type="Pfam" id="PF14765">
    <property type="entry name" value="PS-DH"/>
    <property type="match status" value="1"/>
</dbReference>
<dbReference type="InterPro" id="IPR016036">
    <property type="entry name" value="Malonyl_transacylase_ACP-bd"/>
</dbReference>
<dbReference type="SUPFAM" id="SSF50129">
    <property type="entry name" value="GroES-like"/>
    <property type="match status" value="1"/>
</dbReference>
<dbReference type="EMBL" id="JACBAF010002091">
    <property type="protein sequence ID" value="KAF7168056.1"/>
    <property type="molecule type" value="Genomic_DNA"/>
</dbReference>
<dbReference type="PANTHER" id="PTHR43775:SF50">
    <property type="entry name" value="HIGHLY REDUCING POLYKETIDE SYNTHASE SRDA"/>
    <property type="match status" value="1"/>
</dbReference>
<dbReference type="OrthoDB" id="329835at2759"/>
<dbReference type="Gene3D" id="3.40.47.10">
    <property type="match status" value="1"/>
</dbReference>
<dbReference type="InterPro" id="IPR014043">
    <property type="entry name" value="Acyl_transferase_dom"/>
</dbReference>
<dbReference type="Proteomes" id="UP000662466">
    <property type="component" value="Unassembled WGS sequence"/>
</dbReference>
<dbReference type="Pfam" id="PF00698">
    <property type="entry name" value="Acyl_transf_1"/>
    <property type="match status" value="1"/>
</dbReference>
<dbReference type="PROSITE" id="PS00606">
    <property type="entry name" value="KS3_1"/>
    <property type="match status" value="1"/>
</dbReference>
<evidence type="ECO:0000256" key="9">
    <source>
        <dbReference type="SAM" id="MobiDB-lite"/>
    </source>
</evidence>
<dbReference type="SMART" id="SM00825">
    <property type="entry name" value="PKS_KS"/>
    <property type="match status" value="1"/>
</dbReference>
<dbReference type="SUPFAM" id="SSF53901">
    <property type="entry name" value="Thiolase-like"/>
    <property type="match status" value="1"/>
</dbReference>
<dbReference type="Pfam" id="PF00109">
    <property type="entry name" value="ketoacyl-synt"/>
    <property type="match status" value="1"/>
</dbReference>
<dbReference type="GO" id="GO:0004312">
    <property type="term" value="F:fatty acid synthase activity"/>
    <property type="evidence" value="ECO:0007669"/>
    <property type="project" value="TreeGrafter"/>
</dbReference>
<evidence type="ECO:0000256" key="7">
    <source>
        <dbReference type="ARBA" id="ARBA00023315"/>
    </source>
</evidence>
<dbReference type="SUPFAM" id="SSF55048">
    <property type="entry name" value="Probable ACP-binding domain of malonyl-CoA ACP transacylase"/>
    <property type="match status" value="1"/>
</dbReference>
<dbReference type="SMART" id="SM00826">
    <property type="entry name" value="PKS_DH"/>
    <property type="match status" value="1"/>
</dbReference>
<keyword evidence="4" id="KW-0521">NADP</keyword>
<feature type="domain" description="Carrier" evidence="10">
    <location>
        <begin position="2304"/>
        <end position="2383"/>
    </location>
</feature>
<dbReference type="Pfam" id="PF08659">
    <property type="entry name" value="KR"/>
    <property type="match status" value="1"/>
</dbReference>
<keyword evidence="6" id="KW-0511">Multifunctional enzyme</keyword>
<protein>
    <recommendedName>
        <fullName evidence="17">Polyketide synthase</fullName>
    </recommendedName>
</protein>
<dbReference type="InterPro" id="IPR016035">
    <property type="entry name" value="Acyl_Trfase/lysoPLipase"/>
</dbReference>
<dbReference type="Pfam" id="PF08240">
    <property type="entry name" value="ADH_N"/>
    <property type="match status" value="1"/>
</dbReference>
<keyword evidence="5" id="KW-0560">Oxidoreductase</keyword>
<evidence type="ECO:0000256" key="8">
    <source>
        <dbReference type="PROSITE-ProRule" id="PRU01363"/>
    </source>
</evidence>
<evidence type="ECO:0000313" key="14">
    <source>
        <dbReference type="EMBL" id="KAF7168056.1"/>
    </source>
</evidence>
<dbReference type="InterPro" id="IPR057326">
    <property type="entry name" value="KR_dom"/>
</dbReference>
<evidence type="ECO:0000256" key="4">
    <source>
        <dbReference type="ARBA" id="ARBA00022857"/>
    </source>
</evidence>
<accession>A0A8H6Q7T6</accession>
<dbReference type="InterPro" id="IPR001227">
    <property type="entry name" value="Ac_transferase_dom_sf"/>
</dbReference>
<dbReference type="EMBL" id="JACBAD010001953">
    <property type="protein sequence ID" value="KAF7126026.1"/>
    <property type="molecule type" value="Genomic_DNA"/>
</dbReference>
<dbReference type="SUPFAM" id="SSF53335">
    <property type="entry name" value="S-adenosyl-L-methionine-dependent methyltransferases"/>
    <property type="match status" value="1"/>
</dbReference>
<feature type="region of interest" description="Disordered" evidence="9">
    <location>
        <begin position="1"/>
        <end position="23"/>
    </location>
</feature>
<dbReference type="SUPFAM" id="SSF52151">
    <property type="entry name" value="FabD/lysophospholipase-like"/>
    <property type="match status" value="1"/>
</dbReference>
<dbReference type="PANTHER" id="PTHR43775">
    <property type="entry name" value="FATTY ACID SYNTHASE"/>
    <property type="match status" value="1"/>
</dbReference>
<dbReference type="Gene3D" id="3.40.366.10">
    <property type="entry name" value="Malonyl-Coenzyme A Acyl Carrier Protein, domain 2"/>
    <property type="match status" value="1"/>
</dbReference>
<evidence type="ECO:0000259" key="12">
    <source>
        <dbReference type="PROSITE" id="PS52019"/>
    </source>
</evidence>
<dbReference type="InterPro" id="IPR029063">
    <property type="entry name" value="SAM-dependent_MTases_sf"/>
</dbReference>
<dbReference type="Gene3D" id="1.10.1200.10">
    <property type="entry name" value="ACP-like"/>
    <property type="match status" value="1"/>
</dbReference>
<keyword evidence="2" id="KW-0597">Phosphoprotein</keyword>
<keyword evidence="1" id="KW-0596">Phosphopantetheine</keyword>
<dbReference type="Gene3D" id="3.10.129.110">
    <property type="entry name" value="Polyketide synthase dehydratase"/>
    <property type="match status" value="1"/>
</dbReference>
<dbReference type="InterPro" id="IPR006162">
    <property type="entry name" value="Ppantetheine_attach_site"/>
</dbReference>
<evidence type="ECO:0000313" key="13">
    <source>
        <dbReference type="EMBL" id="KAF7126026.1"/>
    </source>
</evidence>
<feature type="domain" description="PKS/mFAS DH" evidence="12">
    <location>
        <begin position="994"/>
        <end position="1302"/>
    </location>
</feature>
<dbReference type="GO" id="GO:0006633">
    <property type="term" value="P:fatty acid biosynthetic process"/>
    <property type="evidence" value="ECO:0007669"/>
    <property type="project" value="InterPro"/>
</dbReference>
<keyword evidence="15" id="KW-1185">Reference proteome</keyword>
<evidence type="ECO:0000259" key="10">
    <source>
        <dbReference type="PROSITE" id="PS50075"/>
    </source>
</evidence>
<dbReference type="CDD" id="cd00833">
    <property type="entry name" value="PKS"/>
    <property type="match status" value="1"/>
</dbReference>
<feature type="active site" description="Proton donor; for dehydratase activity" evidence="8">
    <location>
        <position position="1212"/>
    </location>
</feature>
<dbReference type="SUPFAM" id="SSF51735">
    <property type="entry name" value="NAD(P)-binding Rossmann-fold domains"/>
    <property type="match status" value="2"/>
</dbReference>
<evidence type="ECO:0000256" key="2">
    <source>
        <dbReference type="ARBA" id="ARBA00022553"/>
    </source>
</evidence>
<dbReference type="InterPro" id="IPR049900">
    <property type="entry name" value="PKS_mFAS_DH"/>
</dbReference>
<dbReference type="Pfam" id="PF02801">
    <property type="entry name" value="Ketoacyl-synt_C"/>
    <property type="match status" value="1"/>
</dbReference>
<evidence type="ECO:0000259" key="11">
    <source>
        <dbReference type="PROSITE" id="PS52004"/>
    </source>
</evidence>
<evidence type="ECO:0000256" key="5">
    <source>
        <dbReference type="ARBA" id="ARBA00023002"/>
    </source>
</evidence>
<gene>
    <name evidence="13" type="ORF">CNMCM5793_002385</name>
    <name evidence="14" type="ORF">CNMCM6106_003405</name>
</gene>
<dbReference type="InterPro" id="IPR013154">
    <property type="entry name" value="ADH-like_N"/>
</dbReference>
<evidence type="ECO:0000256" key="1">
    <source>
        <dbReference type="ARBA" id="ARBA00022450"/>
    </source>
</evidence>
<dbReference type="Gene3D" id="3.40.50.720">
    <property type="entry name" value="NAD(P)-binding Rossmann-like Domain"/>
    <property type="match status" value="3"/>
</dbReference>
<dbReference type="PROSITE" id="PS00012">
    <property type="entry name" value="PHOSPHOPANTETHEINE"/>
    <property type="match status" value="1"/>
</dbReference>
<dbReference type="InterPro" id="IPR049551">
    <property type="entry name" value="PKS_DH_C"/>
</dbReference>
<keyword evidence="3" id="KW-0808">Transferase</keyword>
<dbReference type="Gene3D" id="3.90.180.10">
    <property type="entry name" value="Medium-chain alcohol dehydrogenases, catalytic domain"/>
    <property type="match status" value="1"/>
</dbReference>
<dbReference type="InterPro" id="IPR020843">
    <property type="entry name" value="ER"/>
</dbReference>
<dbReference type="InterPro" id="IPR050091">
    <property type="entry name" value="PKS_NRPS_Biosynth_Enz"/>
</dbReference>
<dbReference type="InterPro" id="IPR036291">
    <property type="entry name" value="NAD(P)-bd_dom_sf"/>
</dbReference>
<dbReference type="CDD" id="cd05195">
    <property type="entry name" value="enoyl_red"/>
    <property type="match status" value="1"/>
</dbReference>
<evidence type="ECO:0000256" key="3">
    <source>
        <dbReference type="ARBA" id="ARBA00022679"/>
    </source>
</evidence>
<dbReference type="PROSITE" id="PS52004">
    <property type="entry name" value="KS3_2"/>
    <property type="match status" value="1"/>
</dbReference>
<sequence length="2389" mass="259135">MPYMKSGASSSFSESDQSPVRAPVDVQDVVTDSEYIGATVADYAELPLSEQLEPIAVVGMGCRLPGDVRSPSDFWKMMMDQGSGQSARVPSSRFNIDAHFHPDNDRPGSFSVLGGYFLNETLQEFDPTFFGLTPIEAMWMDPQQRKLLEVVYEAFESAGVSLTQVTGSSTGCFVASFTSDFQQMAFKEPAFRHGLAATGVDPGIISNRISHIFNLKGPSMLVNTACSSSVYAIHNACNALRNGECAAAVVGGVNLVLTVDQHMNTAKLGVLSPTSTCHTFDASADGYGRAEGVGAVYLKRLSDAICDGDPIRGLLRSSATNNNGKVPGAGITHPSFSGQMAVIRHAYKRGGHLDPRLTGYFECHGTGTAVGDPLEVHAVANAMNDQRQTEDGPLRIGAVKTNIGHSEAASGLSAVIKAILTVERGVIPPTRGVVNPNPAIDWDEWKVEVVREPTPFAPHLPVKRVSVNSFGYGGTNAHIIVEGADSILRQKQTYRYQGQHPDYATKSHRGAFNRNRPFLLPFSAHDKETLKRNISAHGQVIDNYSLLDLSYTLANRRTQFNSRGFTVATYANRTQSFQPSLPDFVFGDKKSAPPTIGFVFTGQGAQWARMGAELMMYYPSFLRTIRHLDQVLEDLDNMPVWTLEDMILEDAGTSRVQEAEFSQPLCTAIQVALVQLLRSWGVHPAVTCGHSSGEIAAAFAAGLLTAPEAIILAYYRGKVVKEIETNGAMMAVGLGAEDVEPYLTALEDGGVVIACHNSPSSVTLSGDADALAKLQKELSDANIFARMLKTGGKAYHSPHMHPASARYEALVRQARLALGKIPPRSTLPAPVRMVSSVTNAILPEDASLDETYWSANLVSPVKFNQALHTIGNSDEFKHVDLLIEIGPHSALAGPIRQIKSAGNFTQWEYLPSLARNTDCAVSMLRLAGELFLRGYPLAIDRVTAIEEVSKVGKASYQMGNLIVDLPPYQWDPNKRLWAESRQSREHRAVQYARHDILGSMMPGGSPTEPTWRNVLRIRDLPWLRDHSLGGEAVFPAAGYFSMAMEAITQLNELSSSPVVIEGYTLRDVSIETALVTPDDDTGVEVLITLHPAVQGKSKHNGTKRWWDFSVTSVSADGPKRHMAGTIGLITSQADSQRPAPRPVPTFPQRVSGTAWNQALRRAGFDYGPTFQDMEAIRFDGKTYAAASATNIKNAVGTMPEESRYVLHPASVDSCLQLMIVAVYAGRANAMPCGVVPLQVDEVSIWTPSEEQLSSPEAEAYSWITERGSRSFVGSNQLVGSDGRLVMQIKDMRCVSYEAALPQRSSDLVPPQPYGEMVWKQDIDSLIRLEEMDIATLVELMAFKCPGCRVLDVGGLNSQVLLGLMPELQLTATATTAEDVKGLQEALVEYPQVQTRQLLLCEDLEPPAFKPASYEFVISHEVQNGDELRQLRTLLVTGGRLVLPASSGLDGDAYNAANLTITPVNAGKHIMGTAFETDDQGSSDGNESRNIRIVHGQRQPSILPLVVVSLEKRGFLMTVSSLQDPIEPGEHIIMLADYEGPLLPTISETDFIGLQDLLTKTGSLLWVTAGALAAGKKPEFAMAAGLLRAMKSEQASLNVVAIDFDPDTTPLETITEVIASRAEQQVQRPSSLEPEYWVSGPNTLISRLQPHRDLNLTYAVEGSQTIPGPFKAQEPIVGHLQSGKVVFTQDDRVEKSLRSTEVEVRVELTGLNREDVMVITGVDYPTTFSREIGGVISRIGSAVQNVSVGDAVVGFSFDRFATFQRVDESMVQRVKPGESLAELVSLPMAYSAAIYGMEELARIKAGEKVLVLSGSGLAGSAGLRIAQIKGAIPYVTVSDASRVDLVQRSTSLPREQLILEDDLSSLESLRFDVVFSSGWVDSSVARETWRFIGPFGRFIDCGRKDMLSRGVLDKLPISRGAQYLAFDMLGLYEFKPEVLSALLARTVDLYHQGEILALQPLKVCNIAELPACVSSFSDDLESGKTLVAHEESSHELEFLPTGPALRLRSDATYLLVGCLGGLGRSLTSWMFQKGARSFLFLSRSGTDSEQAAALTDHLEAAGARVIVVRGDASVREDVERAVKAAPAEQPIRGVIQAAMVLRDGIFSNMTYTDWTTSTKPKVSGTMNLHHVLAGIPLDFFVTTSSVSGILGTPGQSNYAAGNSYLDALARHRRLHSQRAISLILPMVLGVGVIAQNAELEISLKRKGMYGIDETALLQGFEVAILEQQGDRDATDTVDHIVVGLDPAELRKAVDEAGDTVDSFWMDDRRFNAVVQAMNAGSASGSAAAQTVLGALRDSNGIEAAEAMDIVAEAVIGKLARMLLIEVEQIERDGRSIASYGVDSMVGAELRNWIFKEMEMDIPYQQLLGASLTINRFAEQVCAAQGIMVSS</sequence>
<comment type="caution">
    <text evidence="14">The sequence shown here is derived from an EMBL/GenBank/DDBJ whole genome shotgun (WGS) entry which is preliminary data.</text>
</comment>
<dbReference type="GO" id="GO:0016491">
    <property type="term" value="F:oxidoreductase activity"/>
    <property type="evidence" value="ECO:0007669"/>
    <property type="project" value="UniProtKB-KW"/>
</dbReference>
<dbReference type="InterPro" id="IPR036736">
    <property type="entry name" value="ACP-like_sf"/>
</dbReference>
<feature type="domain" description="Ketosynthase family 3 (KS3)" evidence="11">
    <location>
        <begin position="52"/>
        <end position="483"/>
    </location>
</feature>
<dbReference type="InterPro" id="IPR020841">
    <property type="entry name" value="PKS_Beta-ketoAc_synthase_dom"/>
</dbReference>
<dbReference type="GO" id="GO:0004315">
    <property type="term" value="F:3-oxoacyl-[acyl-carrier-protein] synthase activity"/>
    <property type="evidence" value="ECO:0007669"/>
    <property type="project" value="InterPro"/>
</dbReference>
<dbReference type="GO" id="GO:0044550">
    <property type="term" value="P:secondary metabolite biosynthetic process"/>
    <property type="evidence" value="ECO:0007669"/>
    <property type="project" value="TreeGrafter"/>
</dbReference>
<dbReference type="Proteomes" id="UP000630445">
    <property type="component" value="Unassembled WGS sequence"/>
</dbReference>
<dbReference type="InterPro" id="IPR009081">
    <property type="entry name" value="PP-bd_ACP"/>
</dbReference>
<keyword evidence="7" id="KW-0012">Acyltransferase</keyword>
<evidence type="ECO:0008006" key="17">
    <source>
        <dbReference type="Google" id="ProtNLM"/>
    </source>
</evidence>